<dbReference type="PRINTS" id="PR00081">
    <property type="entry name" value="GDHRDH"/>
</dbReference>
<gene>
    <name evidence="4" type="ORF">F4559_006721</name>
</gene>
<evidence type="ECO:0000313" key="4">
    <source>
        <dbReference type="EMBL" id="MBB4969362.1"/>
    </source>
</evidence>
<feature type="domain" description="Ketoreductase" evidence="3">
    <location>
        <begin position="4"/>
        <end position="173"/>
    </location>
</feature>
<proteinExistence type="inferred from homology"/>
<dbReference type="InterPro" id="IPR036291">
    <property type="entry name" value="NAD(P)-bd_dom_sf"/>
</dbReference>
<dbReference type="RefSeq" id="WP_184675031.1">
    <property type="nucleotide sequence ID" value="NZ_BAABAI010000021.1"/>
</dbReference>
<dbReference type="InterPro" id="IPR020904">
    <property type="entry name" value="Sc_DH/Rdtase_CS"/>
</dbReference>
<dbReference type="Gene3D" id="3.40.50.720">
    <property type="entry name" value="NAD(P)-binding Rossmann-like Domain"/>
    <property type="match status" value="1"/>
</dbReference>
<dbReference type="GO" id="GO:0016020">
    <property type="term" value="C:membrane"/>
    <property type="evidence" value="ECO:0007669"/>
    <property type="project" value="TreeGrafter"/>
</dbReference>
<comment type="similarity">
    <text evidence="1">Belongs to the short-chain dehydrogenases/reductases (SDR) family.</text>
</comment>
<dbReference type="Pfam" id="PF00106">
    <property type="entry name" value="adh_short"/>
    <property type="match status" value="1"/>
</dbReference>
<dbReference type="Proteomes" id="UP000542674">
    <property type="component" value="Unassembled WGS sequence"/>
</dbReference>
<reference evidence="4 5" key="1">
    <citation type="submission" date="2020-08" db="EMBL/GenBank/DDBJ databases">
        <title>Sequencing the genomes of 1000 actinobacteria strains.</title>
        <authorList>
            <person name="Klenk H.-P."/>
        </authorList>
    </citation>
    <scope>NUCLEOTIDE SEQUENCE [LARGE SCALE GENOMIC DNA]</scope>
    <source>
        <strain evidence="4 5">DSM 45084</strain>
    </source>
</reference>
<dbReference type="SMART" id="SM00822">
    <property type="entry name" value="PKS_KR"/>
    <property type="match status" value="1"/>
</dbReference>
<evidence type="ECO:0000259" key="3">
    <source>
        <dbReference type="SMART" id="SM00822"/>
    </source>
</evidence>
<evidence type="ECO:0000313" key="5">
    <source>
        <dbReference type="Proteomes" id="UP000542674"/>
    </source>
</evidence>
<sequence length="228" mass="24035">MTRPVALITGASRGIGAAVARALAPTHDLLLGGRDLTALTTLANELPGARPWPVELTDTEALEAAVFMVDRLDVLVHSAGIAELGPLASASAETWRRTLEINVVAVADLTRLVLPKLRESAGDVVLINSGAGLQANPGWGVYAASKFALRAFGDALRAEEPKIRVTSVHPGRTATDMQRDVRAQEGAEYEPENYIDPASVADAVKTAVLAGPDAHVTQVVVRSRPRAQ</sequence>
<name>A0A7W7WZI7_9PSEU</name>
<keyword evidence="5" id="KW-1185">Reference proteome</keyword>
<comment type="caution">
    <text evidence="4">The sequence shown here is derived from an EMBL/GenBank/DDBJ whole genome shotgun (WGS) entry which is preliminary data.</text>
</comment>
<protein>
    <submittedName>
        <fullName evidence="4">NADP-dependent 3-hydroxy acid dehydrogenase YdfG</fullName>
    </submittedName>
</protein>
<dbReference type="InterPro" id="IPR002347">
    <property type="entry name" value="SDR_fam"/>
</dbReference>
<dbReference type="PROSITE" id="PS00061">
    <property type="entry name" value="ADH_SHORT"/>
    <property type="match status" value="1"/>
</dbReference>
<dbReference type="NCBIfam" id="NF006073">
    <property type="entry name" value="PRK08219.1"/>
    <property type="match status" value="1"/>
</dbReference>
<evidence type="ECO:0000256" key="1">
    <source>
        <dbReference type="ARBA" id="ARBA00006484"/>
    </source>
</evidence>
<organism evidence="4 5">
    <name type="scientific">Saccharothrix violaceirubra</name>
    <dbReference type="NCBI Taxonomy" id="413306"/>
    <lineage>
        <taxon>Bacteria</taxon>
        <taxon>Bacillati</taxon>
        <taxon>Actinomycetota</taxon>
        <taxon>Actinomycetes</taxon>
        <taxon>Pseudonocardiales</taxon>
        <taxon>Pseudonocardiaceae</taxon>
        <taxon>Saccharothrix</taxon>
    </lineage>
</organism>
<dbReference type="GO" id="GO:0016491">
    <property type="term" value="F:oxidoreductase activity"/>
    <property type="evidence" value="ECO:0007669"/>
    <property type="project" value="UniProtKB-KW"/>
</dbReference>
<evidence type="ECO:0000256" key="2">
    <source>
        <dbReference type="ARBA" id="ARBA00023002"/>
    </source>
</evidence>
<dbReference type="AlphaFoldDB" id="A0A7W7WZI7"/>
<dbReference type="PANTHER" id="PTHR44196:SF1">
    <property type="entry name" value="DEHYDROGENASE_REDUCTASE SDR FAMILY MEMBER 7B"/>
    <property type="match status" value="1"/>
</dbReference>
<dbReference type="SUPFAM" id="SSF51735">
    <property type="entry name" value="NAD(P)-binding Rossmann-fold domains"/>
    <property type="match status" value="1"/>
</dbReference>
<dbReference type="InterPro" id="IPR057326">
    <property type="entry name" value="KR_dom"/>
</dbReference>
<accession>A0A7W7WZI7</accession>
<keyword evidence="2" id="KW-0560">Oxidoreductase</keyword>
<dbReference type="PANTHER" id="PTHR44196">
    <property type="entry name" value="DEHYDROGENASE/REDUCTASE SDR FAMILY MEMBER 7B"/>
    <property type="match status" value="1"/>
</dbReference>
<dbReference type="EMBL" id="JACHJS010000001">
    <property type="protein sequence ID" value="MBB4969362.1"/>
    <property type="molecule type" value="Genomic_DNA"/>
</dbReference>